<feature type="compositionally biased region" description="Basic and acidic residues" evidence="2">
    <location>
        <begin position="259"/>
        <end position="270"/>
    </location>
</feature>
<comment type="similarity">
    <text evidence="1">Belongs to the IST1 family.</text>
</comment>
<evidence type="ECO:0008006" key="5">
    <source>
        <dbReference type="Google" id="ProtNLM"/>
    </source>
</evidence>
<dbReference type="PANTHER" id="PTHR12161:SF88">
    <property type="entry name" value="REGULATOR OF VPS4 ACTIVITY IN THE MVB PATHWAY PROTEIN"/>
    <property type="match status" value="1"/>
</dbReference>
<dbReference type="InterPro" id="IPR005061">
    <property type="entry name" value="Ist1"/>
</dbReference>
<reference evidence="4" key="2">
    <citation type="submission" date="2025-08" db="UniProtKB">
        <authorList>
            <consortium name="RefSeq"/>
        </authorList>
    </citation>
    <scope>IDENTIFICATION</scope>
    <source>
        <tissue evidence="4">Leaves</tissue>
    </source>
</reference>
<dbReference type="Proteomes" id="UP001652660">
    <property type="component" value="Chromosome 4c"/>
</dbReference>
<reference evidence="3" key="1">
    <citation type="journal article" date="2025" name="Foods">
        <title>Unveiling the Microbial Signatures of Arabica Coffee Cherries: Insights into Ripeness Specific Diversity, Functional Traits, and Implications for Quality and Safety.</title>
        <authorList>
            <consortium name="RefSeq"/>
            <person name="Tenea G.N."/>
            <person name="Cifuentes V."/>
            <person name="Reyes P."/>
            <person name="Cevallos-Vallejos M."/>
        </authorList>
    </citation>
    <scope>NUCLEOTIDE SEQUENCE [LARGE SCALE GENOMIC DNA]</scope>
</reference>
<organism evidence="3 4">
    <name type="scientific">Coffea arabica</name>
    <name type="common">Arabian coffee</name>
    <dbReference type="NCBI Taxonomy" id="13443"/>
    <lineage>
        <taxon>Eukaryota</taxon>
        <taxon>Viridiplantae</taxon>
        <taxon>Streptophyta</taxon>
        <taxon>Embryophyta</taxon>
        <taxon>Tracheophyta</taxon>
        <taxon>Spermatophyta</taxon>
        <taxon>Magnoliopsida</taxon>
        <taxon>eudicotyledons</taxon>
        <taxon>Gunneridae</taxon>
        <taxon>Pentapetalae</taxon>
        <taxon>asterids</taxon>
        <taxon>lamiids</taxon>
        <taxon>Gentianales</taxon>
        <taxon>Rubiaceae</taxon>
        <taxon>Ixoroideae</taxon>
        <taxon>Gardenieae complex</taxon>
        <taxon>Bertiereae - Coffeeae clade</taxon>
        <taxon>Coffeeae</taxon>
        <taxon>Coffea</taxon>
    </lineage>
</organism>
<evidence type="ECO:0000256" key="2">
    <source>
        <dbReference type="SAM" id="MobiDB-lite"/>
    </source>
</evidence>
<dbReference type="AlphaFoldDB" id="A0A6P6XAZ1"/>
<keyword evidence="3" id="KW-1185">Reference proteome</keyword>
<protein>
    <recommendedName>
        <fullName evidence="5">IST1-like protein</fullName>
    </recommendedName>
</protein>
<feature type="compositionally biased region" description="Basic and acidic residues" evidence="2">
    <location>
        <begin position="207"/>
        <end position="242"/>
    </location>
</feature>
<evidence type="ECO:0000313" key="4">
    <source>
        <dbReference type="RefSeq" id="XP_027123112.1"/>
    </source>
</evidence>
<feature type="compositionally biased region" description="Basic and acidic residues" evidence="2">
    <location>
        <begin position="428"/>
        <end position="445"/>
    </location>
</feature>
<dbReference type="PANTHER" id="PTHR12161">
    <property type="entry name" value="IST1 FAMILY MEMBER"/>
    <property type="match status" value="1"/>
</dbReference>
<gene>
    <name evidence="4" type="primary">LOC113739900</name>
</gene>
<dbReference type="InterPro" id="IPR042277">
    <property type="entry name" value="IST1-like"/>
</dbReference>
<dbReference type="Pfam" id="PF03398">
    <property type="entry name" value="Ist1"/>
    <property type="match status" value="1"/>
</dbReference>
<accession>A0A6P6XAZ1</accession>
<name>A0A6P6XAZ1_COFAR</name>
<feature type="compositionally biased region" description="Basic residues" evidence="2">
    <location>
        <begin position="348"/>
        <end position="358"/>
    </location>
</feature>
<proteinExistence type="inferred from homology"/>
<dbReference type="OrthoDB" id="29853at2759"/>
<sequence>MLDGLLKSKFYSKCKSAIKITKTRLEMIKRKRIAMQKYLKNDVVDLLKNGLDTNAYGRVEGLWNELNLSSCYDLVEQYSTIVSSHLANMDKQRECPEECREAASSLMFAAARFSDLPELRELRTIFTERFGNSIELYVNKEFVHKLKSTPPTKDMKLQLMQDIALESGIEWNSKTLEQKLYKSPAASVPDGKNGKINSPKRIHNANKKIDNEDVENKLEDPEIHAAYEREGGKDVRDERRSLIDPSSGEAEDIIPVKDIQVDDIGRKVQPDEPQATSASVEENDEKQPFYYKPIRPPYSKSKISITDIAVDVPPTGADSKGQEGKESSSQTSRSVDIGQDDPIGSSKPKPKSVRRRNMKNFPRKDEAENSGGVGSETLGSKGINDRQRDERDEEEKVMDRLLMHYSTKKFPHDTAKSDAVLKSSSQPDDIKPGRGSLDRSRDGRPTRAASLPSETSPTEATKLRARASSFQPEVLNSSGHIHPKLPDYDDFVARLAALRANRN</sequence>
<dbReference type="Gene3D" id="1.20.1260.60">
    <property type="entry name" value="Vacuolar protein sorting-associated protein Ist1"/>
    <property type="match status" value="1"/>
</dbReference>
<evidence type="ECO:0000313" key="3">
    <source>
        <dbReference type="Proteomes" id="UP001652660"/>
    </source>
</evidence>
<feature type="compositionally biased region" description="Polar residues" evidence="2">
    <location>
        <begin position="468"/>
        <end position="479"/>
    </location>
</feature>
<dbReference type="GO" id="GO:0015031">
    <property type="term" value="P:protein transport"/>
    <property type="evidence" value="ECO:0007669"/>
    <property type="project" value="InterPro"/>
</dbReference>
<dbReference type="FunFam" id="1.20.1260.60:FF:000002">
    <property type="entry name" value="Vacuolar protein sorting-associated protein IST1"/>
    <property type="match status" value="1"/>
</dbReference>
<feature type="region of interest" description="Disordered" evidence="2">
    <location>
        <begin position="183"/>
        <end position="486"/>
    </location>
</feature>
<evidence type="ECO:0000256" key="1">
    <source>
        <dbReference type="ARBA" id="ARBA00005536"/>
    </source>
</evidence>
<dbReference type="GeneID" id="113739900"/>
<dbReference type="RefSeq" id="XP_027123112.1">
    <property type="nucleotide sequence ID" value="XM_027267311.2"/>
</dbReference>